<organism evidence="1">
    <name type="scientific">Chaetoceros debilis</name>
    <dbReference type="NCBI Taxonomy" id="122233"/>
    <lineage>
        <taxon>Eukaryota</taxon>
        <taxon>Sar</taxon>
        <taxon>Stramenopiles</taxon>
        <taxon>Ochrophyta</taxon>
        <taxon>Bacillariophyta</taxon>
        <taxon>Coscinodiscophyceae</taxon>
        <taxon>Chaetocerotophycidae</taxon>
        <taxon>Chaetocerotales</taxon>
        <taxon>Chaetocerotaceae</taxon>
        <taxon>Chaetoceros</taxon>
    </lineage>
</organism>
<gene>
    <name evidence="1" type="ORF">CDEB00056_LOCUS17254</name>
</gene>
<protein>
    <submittedName>
        <fullName evidence="1">Uncharacterized protein</fullName>
    </submittedName>
</protein>
<dbReference type="EMBL" id="HBIO01022446">
    <property type="protein sequence ID" value="CAE0472401.1"/>
    <property type="molecule type" value="Transcribed_RNA"/>
</dbReference>
<accession>A0A7S3QC35</accession>
<name>A0A7S3QC35_9STRA</name>
<dbReference type="AlphaFoldDB" id="A0A7S3QC35"/>
<evidence type="ECO:0000313" key="1">
    <source>
        <dbReference type="EMBL" id="CAE0472401.1"/>
    </source>
</evidence>
<sequence length="126" mass="14102">MYFLSYSNFKKDIPQELIDGDFDLPGNQFVSFTPNSNTLVLTSAKLSPKTSTLTQGLLPRQRISTPLAVASSETAKYFFVKCTINILLWGCDSWALKQSQVVKLSSFHDKSIRQLSPFVNSDSSQE</sequence>
<reference evidence="1" key="1">
    <citation type="submission" date="2021-01" db="EMBL/GenBank/DDBJ databases">
        <authorList>
            <person name="Corre E."/>
            <person name="Pelletier E."/>
            <person name="Niang G."/>
            <person name="Scheremetjew M."/>
            <person name="Finn R."/>
            <person name="Kale V."/>
            <person name="Holt S."/>
            <person name="Cochrane G."/>
            <person name="Meng A."/>
            <person name="Brown T."/>
            <person name="Cohen L."/>
        </authorList>
    </citation>
    <scope>NUCLEOTIDE SEQUENCE</scope>
    <source>
        <strain evidence="1">MM31A-1</strain>
    </source>
</reference>
<proteinExistence type="predicted"/>